<evidence type="ECO:0000256" key="13">
    <source>
        <dbReference type="SAM" id="Phobius"/>
    </source>
</evidence>
<keyword evidence="8 13" id="KW-1133">Transmembrane helix</keyword>
<evidence type="ECO:0000256" key="9">
    <source>
        <dbReference type="ARBA" id="ARBA00023065"/>
    </source>
</evidence>
<keyword evidence="11 13" id="KW-0472">Membrane</keyword>
<dbReference type="Pfam" id="PF00895">
    <property type="entry name" value="ATP-synt_8"/>
    <property type="match status" value="1"/>
</dbReference>
<dbReference type="EMBL" id="MG751772">
    <property type="protein sequence ID" value="AWW91886.1"/>
    <property type="molecule type" value="Genomic_DNA"/>
</dbReference>
<feature type="transmembrane region" description="Helical" evidence="13">
    <location>
        <begin position="6"/>
        <end position="29"/>
    </location>
</feature>
<evidence type="ECO:0000256" key="12">
    <source>
        <dbReference type="RuleBase" id="RU003661"/>
    </source>
</evidence>
<keyword evidence="4 12" id="KW-0813">Transport</keyword>
<evidence type="ECO:0000256" key="10">
    <source>
        <dbReference type="ARBA" id="ARBA00023128"/>
    </source>
</evidence>
<evidence type="ECO:0000313" key="14">
    <source>
        <dbReference type="EMBL" id="AWW91886.1"/>
    </source>
</evidence>
<gene>
    <name evidence="14" type="primary">atp8</name>
</gene>
<evidence type="ECO:0000256" key="7">
    <source>
        <dbReference type="ARBA" id="ARBA00022781"/>
    </source>
</evidence>
<dbReference type="GO" id="GO:0045259">
    <property type="term" value="C:proton-transporting ATP synthase complex"/>
    <property type="evidence" value="ECO:0007669"/>
    <property type="project" value="UniProtKB-KW"/>
</dbReference>
<sequence length="53" mass="6654">MPQMAPIYWLFMFFFFIMSFLLFLMFNYFMKPFFKINSLPDNKSPFFSKSWKL</sequence>
<evidence type="ECO:0000256" key="11">
    <source>
        <dbReference type="ARBA" id="ARBA00023136"/>
    </source>
</evidence>
<organism evidence="14">
    <name type="scientific">Hemigrapsus penicillatus</name>
    <dbReference type="NCBI Taxonomy" id="135467"/>
    <lineage>
        <taxon>Eukaryota</taxon>
        <taxon>Metazoa</taxon>
        <taxon>Ecdysozoa</taxon>
        <taxon>Arthropoda</taxon>
        <taxon>Crustacea</taxon>
        <taxon>Multicrustacea</taxon>
        <taxon>Malacostraca</taxon>
        <taxon>Eumalacostraca</taxon>
        <taxon>Eucarida</taxon>
        <taxon>Decapoda</taxon>
        <taxon>Pleocyemata</taxon>
        <taxon>Brachyura</taxon>
        <taxon>Eubrachyura</taxon>
        <taxon>Grapsoidea</taxon>
        <taxon>Varunidae</taxon>
        <taxon>Hemigrapsus</taxon>
    </lineage>
</organism>
<dbReference type="GO" id="GO:0031966">
    <property type="term" value="C:mitochondrial membrane"/>
    <property type="evidence" value="ECO:0007669"/>
    <property type="project" value="UniProtKB-SubCell"/>
</dbReference>
<evidence type="ECO:0000256" key="1">
    <source>
        <dbReference type="ARBA" id="ARBA00004304"/>
    </source>
</evidence>
<reference evidence="14" key="1">
    <citation type="journal article" date="2018" name="Mitochondrial DNA Part B Resour">
        <title>The complete mitochondrial genome of Hemigrapsus penicillatus (De Haan, 1835) (Decapoda, Varunidae).</title>
        <authorList>
            <person name="Karagozlu M.Z."/>
            <person name="Kim J.-I."/>
            <person name="Choi T.-J."/>
            <person name="Dinh T.D."/>
            <person name="Kim C.-B."/>
        </authorList>
    </citation>
    <scope>NUCLEOTIDE SEQUENCE</scope>
</reference>
<dbReference type="InterPro" id="IPR001421">
    <property type="entry name" value="ATP8_metazoa"/>
</dbReference>
<name>A0A344AQQ3_9EUCA</name>
<evidence type="ECO:0000256" key="4">
    <source>
        <dbReference type="ARBA" id="ARBA00022448"/>
    </source>
</evidence>
<dbReference type="AlphaFoldDB" id="A0A344AQQ3"/>
<dbReference type="GO" id="GO:0015078">
    <property type="term" value="F:proton transmembrane transporter activity"/>
    <property type="evidence" value="ECO:0007669"/>
    <property type="project" value="InterPro"/>
</dbReference>
<protein>
    <recommendedName>
        <fullName evidence="12">ATP synthase complex subunit 8</fullName>
    </recommendedName>
</protein>
<evidence type="ECO:0000256" key="2">
    <source>
        <dbReference type="ARBA" id="ARBA00008892"/>
    </source>
</evidence>
<keyword evidence="9 12" id="KW-0406">Ion transport</keyword>
<geneLocation type="mitochondrion" evidence="14"/>
<accession>A0A344AQQ3</accession>
<evidence type="ECO:0000256" key="6">
    <source>
        <dbReference type="ARBA" id="ARBA00022692"/>
    </source>
</evidence>
<proteinExistence type="inferred from homology"/>
<keyword evidence="6 12" id="KW-0812">Transmembrane</keyword>
<keyword evidence="5 12" id="KW-0138">CF(0)</keyword>
<dbReference type="GO" id="GO:0015986">
    <property type="term" value="P:proton motive force-driven ATP synthesis"/>
    <property type="evidence" value="ECO:0007669"/>
    <property type="project" value="InterPro"/>
</dbReference>
<comment type="subunit">
    <text evidence="3">F-type ATPases have 2 components, CF(1) - the catalytic core - and CF(0) - the membrane proton channel.</text>
</comment>
<comment type="similarity">
    <text evidence="2 12">Belongs to the ATPase protein 8 family.</text>
</comment>
<evidence type="ECO:0000256" key="3">
    <source>
        <dbReference type="ARBA" id="ARBA00011291"/>
    </source>
</evidence>
<comment type="subcellular location">
    <subcellularLocation>
        <location evidence="1 12">Mitochondrion membrane</location>
        <topology evidence="1 12">Single-pass membrane protein</topology>
    </subcellularLocation>
</comment>
<keyword evidence="7 12" id="KW-0375">Hydrogen ion transport</keyword>
<keyword evidence="10 12" id="KW-0496">Mitochondrion</keyword>
<evidence type="ECO:0000256" key="5">
    <source>
        <dbReference type="ARBA" id="ARBA00022547"/>
    </source>
</evidence>
<evidence type="ECO:0000256" key="8">
    <source>
        <dbReference type="ARBA" id="ARBA00022989"/>
    </source>
</evidence>